<evidence type="ECO:0008006" key="5">
    <source>
        <dbReference type="Google" id="ProtNLM"/>
    </source>
</evidence>
<keyword evidence="2" id="KW-0812">Transmembrane</keyword>
<evidence type="ECO:0000313" key="3">
    <source>
        <dbReference type="EMBL" id="PZD75312.1"/>
    </source>
</evidence>
<feature type="region of interest" description="Disordered" evidence="1">
    <location>
        <begin position="72"/>
        <end position="203"/>
    </location>
</feature>
<feature type="compositionally biased region" description="Polar residues" evidence="1">
    <location>
        <begin position="148"/>
        <end position="158"/>
    </location>
</feature>
<proteinExistence type="predicted"/>
<accession>A0A2W1JZF7</accession>
<dbReference type="AlphaFoldDB" id="A0A2W1JZF7"/>
<dbReference type="EMBL" id="PQWO01000001">
    <property type="protein sequence ID" value="PZD75312.1"/>
    <property type="molecule type" value="Genomic_DNA"/>
</dbReference>
<feature type="compositionally biased region" description="Acidic residues" evidence="1">
    <location>
        <begin position="191"/>
        <end position="203"/>
    </location>
</feature>
<name>A0A2W1JZF7_9CYAN</name>
<protein>
    <recommendedName>
        <fullName evidence="5">Lipopolysaccharide assembly protein A domain-containing protein</fullName>
    </recommendedName>
</protein>
<dbReference type="OrthoDB" id="428681at2"/>
<evidence type="ECO:0000313" key="4">
    <source>
        <dbReference type="Proteomes" id="UP000248857"/>
    </source>
</evidence>
<sequence>MPLARTGVLVGLFVGLVAVALQNQSPALSLVFLGMRSQPLPLGIWLVGAVALGIFIGLILLFLLNFIGTGPQPTPRRPRANRQPASRPSSTAVPDWDAPPSNDWGTSDSSSGSDWGAQPAKPPTPPQPNLDDFSSVDEQRYARAGGTAPSTYSRSAQDPSFARQPGQRESVFEAEYRMVKPPGQEPPSSENWDELDDGFFEED</sequence>
<feature type="compositionally biased region" description="Polar residues" evidence="1">
    <location>
        <begin position="83"/>
        <end position="92"/>
    </location>
</feature>
<organism evidence="3 4">
    <name type="scientific">Acaryochloris thomasi RCC1774</name>
    <dbReference type="NCBI Taxonomy" id="1764569"/>
    <lineage>
        <taxon>Bacteria</taxon>
        <taxon>Bacillati</taxon>
        <taxon>Cyanobacteriota</taxon>
        <taxon>Cyanophyceae</taxon>
        <taxon>Acaryochloridales</taxon>
        <taxon>Acaryochloridaceae</taxon>
        <taxon>Acaryochloris</taxon>
        <taxon>Acaryochloris thomasi</taxon>
    </lineage>
</organism>
<comment type="caution">
    <text evidence="3">The sequence shown here is derived from an EMBL/GenBank/DDBJ whole genome shotgun (WGS) entry which is preliminary data.</text>
</comment>
<dbReference type="RefSeq" id="WP_110984176.1">
    <property type="nucleotide sequence ID" value="NZ_CAWNWM010000001.1"/>
</dbReference>
<feature type="transmembrane region" description="Helical" evidence="2">
    <location>
        <begin position="45"/>
        <end position="67"/>
    </location>
</feature>
<keyword evidence="2" id="KW-0472">Membrane</keyword>
<feature type="compositionally biased region" description="Low complexity" evidence="1">
    <location>
        <begin position="101"/>
        <end position="119"/>
    </location>
</feature>
<evidence type="ECO:0000256" key="2">
    <source>
        <dbReference type="SAM" id="Phobius"/>
    </source>
</evidence>
<reference evidence="3 4" key="1">
    <citation type="journal article" date="2018" name="Sci. Rep.">
        <title>A novel species of the marine cyanobacterium Acaryochloris with a unique pigment content and lifestyle.</title>
        <authorList>
            <person name="Partensky F."/>
            <person name="Six C."/>
            <person name="Ratin M."/>
            <person name="Garczarek L."/>
            <person name="Vaulot D."/>
            <person name="Probert I."/>
            <person name="Calteau A."/>
            <person name="Gourvil P."/>
            <person name="Marie D."/>
            <person name="Grebert T."/>
            <person name="Bouchier C."/>
            <person name="Le Panse S."/>
            <person name="Gachenot M."/>
            <person name="Rodriguez F."/>
            <person name="Garrido J.L."/>
        </authorList>
    </citation>
    <scope>NUCLEOTIDE SEQUENCE [LARGE SCALE GENOMIC DNA]</scope>
    <source>
        <strain evidence="3 4">RCC1774</strain>
    </source>
</reference>
<gene>
    <name evidence="3" type="ORF">C1752_00189</name>
</gene>
<evidence type="ECO:0000256" key="1">
    <source>
        <dbReference type="SAM" id="MobiDB-lite"/>
    </source>
</evidence>
<dbReference type="Proteomes" id="UP000248857">
    <property type="component" value="Unassembled WGS sequence"/>
</dbReference>
<keyword evidence="2" id="KW-1133">Transmembrane helix</keyword>
<keyword evidence="4" id="KW-1185">Reference proteome</keyword>